<organism evidence="2 3">
    <name type="scientific">Cirrhinus mrigala</name>
    <name type="common">Mrigala</name>
    <dbReference type="NCBI Taxonomy" id="683832"/>
    <lineage>
        <taxon>Eukaryota</taxon>
        <taxon>Metazoa</taxon>
        <taxon>Chordata</taxon>
        <taxon>Craniata</taxon>
        <taxon>Vertebrata</taxon>
        <taxon>Euteleostomi</taxon>
        <taxon>Actinopterygii</taxon>
        <taxon>Neopterygii</taxon>
        <taxon>Teleostei</taxon>
        <taxon>Ostariophysi</taxon>
        <taxon>Cypriniformes</taxon>
        <taxon>Cyprinidae</taxon>
        <taxon>Labeoninae</taxon>
        <taxon>Labeonini</taxon>
        <taxon>Cirrhinus</taxon>
    </lineage>
</organism>
<feature type="non-terminal residue" evidence="2">
    <location>
        <position position="1"/>
    </location>
</feature>
<evidence type="ECO:0000256" key="1">
    <source>
        <dbReference type="SAM" id="MobiDB-lite"/>
    </source>
</evidence>
<dbReference type="EMBL" id="JAMKFB020000005">
    <property type="protein sequence ID" value="KAL0193242.1"/>
    <property type="molecule type" value="Genomic_DNA"/>
</dbReference>
<feature type="non-terminal residue" evidence="2">
    <location>
        <position position="91"/>
    </location>
</feature>
<accession>A0ABD0R5P2</accession>
<reference evidence="2 3" key="1">
    <citation type="submission" date="2024-05" db="EMBL/GenBank/DDBJ databases">
        <title>Genome sequencing and assembly of Indian major carp, Cirrhinus mrigala (Hamilton, 1822).</title>
        <authorList>
            <person name="Mohindra V."/>
            <person name="Chowdhury L.M."/>
            <person name="Lal K."/>
            <person name="Jena J.K."/>
        </authorList>
    </citation>
    <scope>NUCLEOTIDE SEQUENCE [LARGE SCALE GENOMIC DNA]</scope>
    <source>
        <strain evidence="2">CM1030</strain>
        <tissue evidence="2">Blood</tissue>
    </source>
</reference>
<evidence type="ECO:0000313" key="2">
    <source>
        <dbReference type="EMBL" id="KAL0193242.1"/>
    </source>
</evidence>
<comment type="caution">
    <text evidence="2">The sequence shown here is derived from an EMBL/GenBank/DDBJ whole genome shotgun (WGS) entry which is preliminary data.</text>
</comment>
<evidence type="ECO:0000313" key="3">
    <source>
        <dbReference type="Proteomes" id="UP001529510"/>
    </source>
</evidence>
<feature type="region of interest" description="Disordered" evidence="1">
    <location>
        <begin position="57"/>
        <end position="91"/>
    </location>
</feature>
<protein>
    <submittedName>
        <fullName evidence="2">Uncharacterized protein</fullName>
    </submittedName>
</protein>
<dbReference type="Proteomes" id="UP001529510">
    <property type="component" value="Unassembled WGS sequence"/>
</dbReference>
<name>A0ABD0R5P2_CIRMR</name>
<sequence>GLTSPVPHQRTKLAPPSVSPPSIPLSSPTSRKPVQLKSALRPLDPDVSRVEVRIQDGQRSDTVVTTNGESGATVNRAQSFQGKRPLLKGTA</sequence>
<feature type="compositionally biased region" description="Polar residues" evidence="1">
    <location>
        <begin position="60"/>
        <end position="81"/>
    </location>
</feature>
<dbReference type="AlphaFoldDB" id="A0ABD0R5P2"/>
<gene>
    <name evidence="2" type="ORF">M9458_011538</name>
</gene>
<keyword evidence="3" id="KW-1185">Reference proteome</keyword>
<feature type="region of interest" description="Disordered" evidence="1">
    <location>
        <begin position="1"/>
        <end position="43"/>
    </location>
</feature>
<proteinExistence type="predicted"/>